<dbReference type="STRING" id="1236973.JCM9157_3820"/>
<dbReference type="Gene3D" id="3.40.50.1580">
    <property type="entry name" value="Nucleoside phosphorylase domain"/>
    <property type="match status" value="1"/>
</dbReference>
<name>W4QZ80_HALA3</name>
<dbReference type="HAMAP" id="MF_00991">
    <property type="entry name" value="MqnB"/>
    <property type="match status" value="1"/>
</dbReference>
<comment type="caution">
    <text evidence="4">The sequence shown here is derived from an EMBL/GenBank/DDBJ whole genome shotgun (WGS) entry which is preliminary data.</text>
</comment>
<dbReference type="GO" id="GO:0009116">
    <property type="term" value="P:nucleoside metabolic process"/>
    <property type="evidence" value="ECO:0007669"/>
    <property type="project" value="InterPro"/>
</dbReference>
<sequence>MDGMFNFKKVLVVTSVEAEKEAFLRGLGESKEIEVAVVGVGVVAAAVNTALLLATNPFDLVINAGIAGGFNGKAEVSSIVVSNELVAADLGAETAEGFLSLADLNLGSISISVDQTLSDGITKVLLERGLDAQVGPILTLSTVTGTAEKAENLQARFPSALAEAMEGYGVGFAASQKKVPVLELRSISNMVGPRNRNEWKIKEALIELEKAASILKEVL</sequence>
<dbReference type="RefSeq" id="WP_035666695.1">
    <property type="nucleotide sequence ID" value="NZ_BAUV01000038.1"/>
</dbReference>
<dbReference type="EMBL" id="BAUV01000038">
    <property type="protein sequence ID" value="GAE36619.1"/>
    <property type="molecule type" value="Genomic_DNA"/>
</dbReference>
<evidence type="ECO:0000313" key="4">
    <source>
        <dbReference type="EMBL" id="GAE36619.1"/>
    </source>
</evidence>
<keyword evidence="1" id="KW-0474">Menaquinone biosynthesis</keyword>
<dbReference type="UniPathway" id="UPA00079"/>
<comment type="pathway">
    <text evidence="1">Quinol/quinone metabolism; menaquinone biosynthesis.</text>
</comment>
<evidence type="ECO:0000256" key="2">
    <source>
        <dbReference type="NCBIfam" id="TIGR03664"/>
    </source>
</evidence>
<dbReference type="InterPro" id="IPR000845">
    <property type="entry name" value="Nucleoside_phosphorylase_d"/>
</dbReference>
<dbReference type="EC" id="3.2.2.26" evidence="1 2"/>
<dbReference type="OrthoDB" id="9788270at2"/>
<dbReference type="InterPro" id="IPR019963">
    <property type="entry name" value="FL_hydrolase_MqnB"/>
</dbReference>
<dbReference type="GO" id="GO:0005829">
    <property type="term" value="C:cytosol"/>
    <property type="evidence" value="ECO:0007669"/>
    <property type="project" value="TreeGrafter"/>
</dbReference>
<organism evidence="4 5">
    <name type="scientific">Halalkalibacter akibai (strain ATCC 43226 / DSM 21942 / CIP 109018 / JCM 9157 / 1139)</name>
    <name type="common">Bacillus akibai</name>
    <dbReference type="NCBI Taxonomy" id="1236973"/>
    <lineage>
        <taxon>Bacteria</taxon>
        <taxon>Bacillati</taxon>
        <taxon>Bacillota</taxon>
        <taxon>Bacilli</taxon>
        <taxon>Bacillales</taxon>
        <taxon>Bacillaceae</taxon>
        <taxon>Halalkalibacter</taxon>
    </lineage>
</organism>
<dbReference type="InterPro" id="IPR035994">
    <property type="entry name" value="Nucleoside_phosphorylase_sf"/>
</dbReference>
<dbReference type="NCBIfam" id="NF006087">
    <property type="entry name" value="PRK08236.1"/>
    <property type="match status" value="1"/>
</dbReference>
<dbReference type="Proteomes" id="UP000018896">
    <property type="component" value="Unassembled WGS sequence"/>
</dbReference>
<keyword evidence="1" id="KW-0378">Hydrolase</keyword>
<keyword evidence="5" id="KW-1185">Reference proteome</keyword>
<comment type="function">
    <text evidence="1">Catalyzes the hydrolysis of futalosine (FL) to dehypoxanthine futalosine (DHFL) and hypoxanthine, a step in the biosynthesis of menaquinone (MK, vitamin K2).</text>
</comment>
<dbReference type="PANTHER" id="PTHR46832:SF2">
    <property type="entry name" value="FUTALOSINE HYDROLASE"/>
    <property type="match status" value="1"/>
</dbReference>
<dbReference type="GO" id="GO:0009234">
    <property type="term" value="P:menaquinone biosynthetic process"/>
    <property type="evidence" value="ECO:0007669"/>
    <property type="project" value="UniProtKB-UniRule"/>
</dbReference>
<evidence type="ECO:0000256" key="1">
    <source>
        <dbReference type="HAMAP-Rule" id="MF_00991"/>
    </source>
</evidence>
<reference evidence="4 5" key="1">
    <citation type="journal article" date="2014" name="Genome Announc.">
        <title>Draft Genome Sequences of Three Alkaliphilic Bacillus Strains, Bacillus wakoensis JCM 9140T, Bacillus akibai JCM 9157T, and Bacillus hemicellulosilyticus JCM 9152T.</title>
        <authorList>
            <person name="Yuki M."/>
            <person name="Oshima K."/>
            <person name="Suda W."/>
            <person name="Oshida Y."/>
            <person name="Kitamura K."/>
            <person name="Iida T."/>
            <person name="Hattori M."/>
            <person name="Ohkuma M."/>
        </authorList>
    </citation>
    <scope>NUCLEOTIDE SEQUENCE [LARGE SCALE GENOMIC DNA]</scope>
    <source>
        <strain evidence="4 5">JCM 9157</strain>
    </source>
</reference>
<proteinExistence type="inferred from homology"/>
<dbReference type="Pfam" id="PF01048">
    <property type="entry name" value="PNP_UDP_1"/>
    <property type="match status" value="1"/>
</dbReference>
<gene>
    <name evidence="1" type="primary">mqnB</name>
    <name evidence="4" type="ORF">JCM9157_3820</name>
</gene>
<dbReference type="PANTHER" id="PTHR46832">
    <property type="entry name" value="5'-METHYLTHIOADENOSINE/S-ADENOSYLHOMOCYSTEINE NUCLEOSIDASE"/>
    <property type="match status" value="1"/>
</dbReference>
<evidence type="ECO:0000313" key="5">
    <source>
        <dbReference type="Proteomes" id="UP000018896"/>
    </source>
</evidence>
<dbReference type="GO" id="GO:0008930">
    <property type="term" value="F:methylthioadenosine nucleosidase activity"/>
    <property type="evidence" value="ECO:0007669"/>
    <property type="project" value="TreeGrafter"/>
</dbReference>
<comment type="similarity">
    <text evidence="1">Belongs to the PNP/UDP phosphorylase family. Futalosine hydrolase subfamily.</text>
</comment>
<dbReference type="SUPFAM" id="SSF53167">
    <property type="entry name" value="Purine and uridine phosphorylases"/>
    <property type="match status" value="1"/>
</dbReference>
<dbReference type="NCBIfam" id="TIGR03664">
    <property type="entry name" value="fut_nucase"/>
    <property type="match status" value="1"/>
</dbReference>
<dbReference type="CDD" id="cd17766">
    <property type="entry name" value="futalosine_nucleosidase_MqnB"/>
    <property type="match status" value="1"/>
</dbReference>
<accession>W4QZ80</accession>
<evidence type="ECO:0000259" key="3">
    <source>
        <dbReference type="Pfam" id="PF01048"/>
    </source>
</evidence>
<dbReference type="AlphaFoldDB" id="W4QZ80"/>
<feature type="domain" description="Nucleoside phosphorylase" evidence="3">
    <location>
        <begin position="21"/>
        <end position="216"/>
    </location>
</feature>
<dbReference type="eggNOG" id="COG0775">
    <property type="taxonomic scope" value="Bacteria"/>
</dbReference>
<dbReference type="GO" id="GO:0019284">
    <property type="term" value="P:L-methionine salvage from S-adenosylmethionine"/>
    <property type="evidence" value="ECO:0007669"/>
    <property type="project" value="TreeGrafter"/>
</dbReference>
<protein>
    <recommendedName>
        <fullName evidence="1 2">Futalosine hydrolase</fullName>
        <shortName evidence="1">FL hydrolase</shortName>
        <ecNumber evidence="1 2">3.2.2.26</ecNumber>
    </recommendedName>
    <alternativeName>
        <fullName evidence="1">Futalosine nucleosidase</fullName>
    </alternativeName>
    <alternativeName>
        <fullName evidence="1">Menaquinone biosynthetic enzyme MqnB</fullName>
    </alternativeName>
</protein>
<dbReference type="GO" id="GO:0008782">
    <property type="term" value="F:adenosylhomocysteine nucleosidase activity"/>
    <property type="evidence" value="ECO:0007669"/>
    <property type="project" value="TreeGrafter"/>
</dbReference>
<comment type="catalytic activity">
    <reaction evidence="1">
        <text>futalosine + H2O = dehypoxanthine futalosine + hypoxanthine</text>
        <dbReference type="Rhea" id="RHEA:25904"/>
        <dbReference type="ChEBI" id="CHEBI:15377"/>
        <dbReference type="ChEBI" id="CHEBI:17368"/>
        <dbReference type="ChEBI" id="CHEBI:58863"/>
        <dbReference type="ChEBI" id="CHEBI:58864"/>
        <dbReference type="EC" id="3.2.2.26"/>
    </reaction>
</comment>